<proteinExistence type="predicted"/>
<evidence type="ECO:0000313" key="3">
    <source>
        <dbReference type="Proteomes" id="UP001139721"/>
    </source>
</evidence>
<dbReference type="InterPro" id="IPR036249">
    <property type="entry name" value="Thioredoxin-like_sf"/>
</dbReference>
<evidence type="ECO:0000259" key="1">
    <source>
        <dbReference type="PROSITE" id="PS50404"/>
    </source>
</evidence>
<dbReference type="Pfam" id="PF13417">
    <property type="entry name" value="GST_N_3"/>
    <property type="match status" value="1"/>
</dbReference>
<dbReference type="InterPro" id="IPR004046">
    <property type="entry name" value="GST_C"/>
</dbReference>
<comment type="caution">
    <text evidence="2">The sequence shown here is derived from an EMBL/GenBank/DDBJ whole genome shotgun (WGS) entry which is preliminary data.</text>
</comment>
<accession>A0A9X2D3A2</accession>
<dbReference type="CDD" id="cd00570">
    <property type="entry name" value="GST_N_family"/>
    <property type="match status" value="1"/>
</dbReference>
<feature type="domain" description="GST N-terminal" evidence="1">
    <location>
        <begin position="1"/>
        <end position="81"/>
    </location>
</feature>
<name>A0A9X2D3A2_9GAMM</name>
<dbReference type="PANTHER" id="PTHR44051:SF8">
    <property type="entry name" value="GLUTATHIONE S-TRANSFERASE GSTA"/>
    <property type="match status" value="1"/>
</dbReference>
<dbReference type="Gene3D" id="1.20.1050.10">
    <property type="match status" value="1"/>
</dbReference>
<keyword evidence="3" id="KW-1185">Reference proteome</keyword>
<dbReference type="PANTHER" id="PTHR44051">
    <property type="entry name" value="GLUTATHIONE S-TRANSFERASE-RELATED"/>
    <property type="match status" value="1"/>
</dbReference>
<gene>
    <name evidence="2" type="ORF">LOX96_16375</name>
</gene>
<evidence type="ECO:0000313" key="2">
    <source>
        <dbReference type="EMBL" id="MCL9685678.1"/>
    </source>
</evidence>
<sequence length="255" mass="29427">MILYNASSSYYSMIGRYALLEAGLPFESRRMDIHLAKEQLSAWYMNINPAMSVPTLVDNEQVLTDSQDILKYAATHAGGQWMDGDAGCALKIEQLVREHYSITIERLTFGKALSSIPPLRFLVPRMLRNTIHTFETQLSNSANPAAIEAKINQNKRRLAYFTEGSLADKLEVERNQVRNFLEKLPTPATFLFGDKPSSADIVSVVLFGRLKMIREYQLVQSPDLINWFERMQLRPTYRQADIWTYFQPWRILLKR</sequence>
<dbReference type="AlphaFoldDB" id="A0A9X2D3A2"/>
<dbReference type="PROSITE" id="PS50404">
    <property type="entry name" value="GST_NTER"/>
    <property type="match status" value="1"/>
</dbReference>
<dbReference type="SUPFAM" id="SSF47616">
    <property type="entry name" value="GST C-terminal domain-like"/>
    <property type="match status" value="1"/>
</dbReference>
<reference evidence="2" key="1">
    <citation type="submission" date="2021-11" db="EMBL/GenBank/DDBJ databases">
        <title>Legionella maioricencis sp. nov., a new species isolated from hot water samples in Mallorca.</title>
        <authorList>
            <person name="Crespi S."/>
            <person name="Drasar V."/>
            <person name="Salva-Serra F."/>
            <person name="Jaen-Luchoro D."/>
            <person name="Pineiro-Iglesias B."/>
            <person name="Aliaga F."/>
            <person name="Fernandez-Juarez V."/>
            <person name="Coll G."/>
            <person name="Moore E.R.B."/>
            <person name="Bennasar-Figueras A."/>
        </authorList>
    </citation>
    <scope>NUCLEOTIDE SEQUENCE</scope>
    <source>
        <strain evidence="2">HCPI-6</strain>
    </source>
</reference>
<organism evidence="2 3">
    <name type="scientific">Legionella maioricensis</name>
    <dbReference type="NCBI Taxonomy" id="2896528"/>
    <lineage>
        <taxon>Bacteria</taxon>
        <taxon>Pseudomonadati</taxon>
        <taxon>Pseudomonadota</taxon>
        <taxon>Gammaproteobacteria</taxon>
        <taxon>Legionellales</taxon>
        <taxon>Legionellaceae</taxon>
        <taxon>Legionella</taxon>
    </lineage>
</organism>
<dbReference type="Gene3D" id="3.40.30.10">
    <property type="entry name" value="Glutaredoxin"/>
    <property type="match status" value="1"/>
</dbReference>
<dbReference type="Proteomes" id="UP001139721">
    <property type="component" value="Unassembled WGS sequence"/>
</dbReference>
<dbReference type="EMBL" id="JAJKBJ010000034">
    <property type="protein sequence ID" value="MCL9685678.1"/>
    <property type="molecule type" value="Genomic_DNA"/>
</dbReference>
<dbReference type="Pfam" id="PF00043">
    <property type="entry name" value="GST_C"/>
    <property type="match status" value="1"/>
</dbReference>
<dbReference type="RefSeq" id="WP_250424568.1">
    <property type="nucleotide sequence ID" value="NZ_JAJKBJ010000034.1"/>
</dbReference>
<dbReference type="SUPFAM" id="SSF52833">
    <property type="entry name" value="Thioredoxin-like"/>
    <property type="match status" value="1"/>
</dbReference>
<protein>
    <submittedName>
        <fullName evidence="2">Glutathione S-transferase family protein</fullName>
    </submittedName>
</protein>
<dbReference type="InterPro" id="IPR004045">
    <property type="entry name" value="Glutathione_S-Trfase_N"/>
</dbReference>
<dbReference type="InterPro" id="IPR036282">
    <property type="entry name" value="Glutathione-S-Trfase_C_sf"/>
</dbReference>